<sequence length="63" mass="6732">MSTAIVVGGLAGDSGWTSGKRWGRRRAVCASEFAGVIAVANTATHNAKVHWHEELNRNMINAP</sequence>
<name>M2ANU7_9BACT</name>
<dbReference type="AlphaFoldDB" id="M2ANU7"/>
<reference evidence="1" key="1">
    <citation type="submission" date="2012-11" db="EMBL/GenBank/DDBJ databases">
        <title>Permanent draft genomes of Rhodopirellula europaea strain SH398 and 6C.</title>
        <authorList>
            <person name="Richter M."/>
            <person name="Richter-Heitmann T."/>
            <person name="Frank C."/>
            <person name="Harder J."/>
            <person name="Glockner F.O."/>
        </authorList>
    </citation>
    <scope>NUCLEOTIDE SEQUENCE</scope>
    <source>
        <strain evidence="1">6C</strain>
    </source>
</reference>
<accession>M2ANU7</accession>
<protein>
    <submittedName>
        <fullName evidence="1">Uncharacterized protein</fullName>
    </submittedName>
</protein>
<reference evidence="1" key="2">
    <citation type="journal article" date="2013" name="Mar. Genomics">
        <title>Expression of sulfatases in Rhodopirellula baltica and the diversity of sulfatases in the genus Rhodopirellula.</title>
        <authorList>
            <person name="Wegner C.E."/>
            <person name="Richter-Heitmann T."/>
            <person name="Klindworth A."/>
            <person name="Klockow C."/>
            <person name="Richter M."/>
            <person name="Achstetter T."/>
            <person name="Glockner F.O."/>
            <person name="Harder J."/>
        </authorList>
    </citation>
    <scope>NUCLEOTIDE SEQUENCE [LARGE SCALE GENOMIC DNA]</scope>
    <source>
        <strain evidence="1">6C</strain>
    </source>
</reference>
<proteinExistence type="predicted"/>
<gene>
    <name evidence="1" type="ORF">RE6C_04814</name>
</gene>
<keyword evidence="2" id="KW-1185">Reference proteome</keyword>
<comment type="caution">
    <text evidence="1">The sequence shown here is derived from an EMBL/GenBank/DDBJ whole genome shotgun (WGS) entry which is preliminary data.</text>
</comment>
<dbReference type="EMBL" id="ANMO01000216">
    <property type="protein sequence ID" value="EMB14392.1"/>
    <property type="molecule type" value="Genomic_DNA"/>
</dbReference>
<dbReference type="Proteomes" id="UP000011529">
    <property type="component" value="Unassembled WGS sequence"/>
</dbReference>
<evidence type="ECO:0000313" key="1">
    <source>
        <dbReference type="EMBL" id="EMB14392.1"/>
    </source>
</evidence>
<evidence type="ECO:0000313" key="2">
    <source>
        <dbReference type="Proteomes" id="UP000011529"/>
    </source>
</evidence>
<organism evidence="1 2">
    <name type="scientific">Rhodopirellula europaea 6C</name>
    <dbReference type="NCBI Taxonomy" id="1263867"/>
    <lineage>
        <taxon>Bacteria</taxon>
        <taxon>Pseudomonadati</taxon>
        <taxon>Planctomycetota</taxon>
        <taxon>Planctomycetia</taxon>
        <taxon>Pirellulales</taxon>
        <taxon>Pirellulaceae</taxon>
        <taxon>Rhodopirellula</taxon>
    </lineage>
</organism>